<feature type="region of interest" description="Disordered" evidence="1">
    <location>
        <begin position="35"/>
        <end position="63"/>
    </location>
</feature>
<evidence type="ECO:0000313" key="2">
    <source>
        <dbReference type="EMBL" id="PPQ35894.1"/>
    </source>
</evidence>
<comment type="caution">
    <text evidence="2">The sequence shown here is derived from an EMBL/GenBank/DDBJ whole genome shotgun (WGS) entry which is preliminary data.</text>
</comment>
<proteinExistence type="predicted"/>
<organism evidence="2 3">
    <name type="scientific">Rhodopila globiformis</name>
    <name type="common">Rhodopseudomonas globiformis</name>
    <dbReference type="NCBI Taxonomy" id="1071"/>
    <lineage>
        <taxon>Bacteria</taxon>
        <taxon>Pseudomonadati</taxon>
        <taxon>Pseudomonadota</taxon>
        <taxon>Alphaproteobacteria</taxon>
        <taxon>Acetobacterales</taxon>
        <taxon>Acetobacteraceae</taxon>
        <taxon>Rhodopila</taxon>
    </lineage>
</organism>
<sequence length="63" mass="7112">MRGRSLSLTAGHRAHAYQDRAALEKTVVAMTEREKPLLRRSAYPDTHGDTPGHDDRATTLLRR</sequence>
<feature type="compositionally biased region" description="Basic and acidic residues" evidence="1">
    <location>
        <begin position="46"/>
        <end position="57"/>
    </location>
</feature>
<dbReference type="AlphaFoldDB" id="A0A2S6NL47"/>
<reference evidence="2 3" key="1">
    <citation type="journal article" date="2018" name="Arch. Microbiol.">
        <title>New insights into the metabolic potential of the phototrophic purple bacterium Rhodopila globiformis DSM 161(T) from its draft genome sequence and evidence for a vanadium-dependent nitrogenase.</title>
        <authorList>
            <person name="Imhoff J.F."/>
            <person name="Rahn T."/>
            <person name="Kunzel S."/>
            <person name="Neulinger S.C."/>
        </authorList>
    </citation>
    <scope>NUCLEOTIDE SEQUENCE [LARGE SCALE GENOMIC DNA]</scope>
    <source>
        <strain evidence="2 3">DSM 161</strain>
    </source>
</reference>
<protein>
    <submittedName>
        <fullName evidence="2">Uncharacterized protein</fullName>
    </submittedName>
</protein>
<dbReference type="Proteomes" id="UP000239724">
    <property type="component" value="Unassembled WGS sequence"/>
</dbReference>
<keyword evidence="3" id="KW-1185">Reference proteome</keyword>
<evidence type="ECO:0000256" key="1">
    <source>
        <dbReference type="SAM" id="MobiDB-lite"/>
    </source>
</evidence>
<name>A0A2S6NL47_RHOGL</name>
<accession>A0A2S6NL47</accession>
<evidence type="ECO:0000313" key="3">
    <source>
        <dbReference type="Proteomes" id="UP000239724"/>
    </source>
</evidence>
<gene>
    <name evidence="2" type="ORF">CCS01_06215</name>
</gene>
<dbReference type="EMBL" id="NHRY01000065">
    <property type="protein sequence ID" value="PPQ35894.1"/>
    <property type="molecule type" value="Genomic_DNA"/>
</dbReference>